<dbReference type="RefSeq" id="WP_115277848.1">
    <property type="nucleotide sequence ID" value="NZ_AP022600.1"/>
</dbReference>
<organism evidence="2 3">
    <name type="scientific">Mycolicibacterium tokaiense</name>
    <dbReference type="NCBI Taxonomy" id="39695"/>
    <lineage>
        <taxon>Bacteria</taxon>
        <taxon>Bacillati</taxon>
        <taxon>Actinomycetota</taxon>
        <taxon>Actinomycetes</taxon>
        <taxon>Mycobacteriales</taxon>
        <taxon>Mycobacteriaceae</taxon>
        <taxon>Mycolicibacterium</taxon>
    </lineage>
</organism>
<feature type="compositionally biased region" description="Basic and acidic residues" evidence="1">
    <location>
        <begin position="10"/>
        <end position="20"/>
    </location>
</feature>
<evidence type="ECO:0000313" key="3">
    <source>
        <dbReference type="Proteomes" id="UP000254978"/>
    </source>
</evidence>
<dbReference type="AlphaFoldDB" id="A0A378TA53"/>
<sequence length="156" mass="16616">MSTSPVARVVDYEPPAHAERSAPVPTRRSAPARPRRLHAVPPISARRQAASGFADAALRTVLEVIDQRRPAGQLGPLLVGGLADAVLALRRAGADRSCPAAVLRRVRVQATDAAETAFEVAAVYTRGPRTHALAGRIQLTQTARGPRWQFAALHIG</sequence>
<dbReference type="EMBL" id="UGQT01000001">
    <property type="protein sequence ID" value="STZ57712.1"/>
    <property type="molecule type" value="Genomic_DNA"/>
</dbReference>
<accession>A0A378TA53</accession>
<dbReference type="InterPro" id="IPR045596">
    <property type="entry name" value="DUF6459"/>
</dbReference>
<keyword evidence="3" id="KW-1185">Reference proteome</keyword>
<evidence type="ECO:0000313" key="2">
    <source>
        <dbReference type="EMBL" id="STZ57712.1"/>
    </source>
</evidence>
<dbReference type="Proteomes" id="UP000254978">
    <property type="component" value="Unassembled WGS sequence"/>
</dbReference>
<dbReference type="Pfam" id="PF20060">
    <property type="entry name" value="DUF6459"/>
    <property type="match status" value="1"/>
</dbReference>
<evidence type="ECO:0000256" key="1">
    <source>
        <dbReference type="SAM" id="MobiDB-lite"/>
    </source>
</evidence>
<feature type="compositionally biased region" description="Low complexity" evidence="1">
    <location>
        <begin position="21"/>
        <end position="32"/>
    </location>
</feature>
<gene>
    <name evidence="2" type="ORF">NCTC10821_01216</name>
</gene>
<reference evidence="2 3" key="1">
    <citation type="submission" date="2018-06" db="EMBL/GenBank/DDBJ databases">
        <authorList>
            <consortium name="Pathogen Informatics"/>
            <person name="Doyle S."/>
        </authorList>
    </citation>
    <scope>NUCLEOTIDE SEQUENCE [LARGE SCALE GENOMIC DNA]</scope>
    <source>
        <strain evidence="2 3">NCTC10821</strain>
    </source>
</reference>
<dbReference type="OrthoDB" id="4775331at2"/>
<name>A0A378TA53_9MYCO</name>
<protein>
    <submittedName>
        <fullName evidence="2">Putative alanine, arginine and proline rich protein</fullName>
    </submittedName>
</protein>
<proteinExistence type="predicted"/>
<feature type="region of interest" description="Disordered" evidence="1">
    <location>
        <begin position="1"/>
        <end position="40"/>
    </location>
</feature>